<dbReference type="Pfam" id="PF23281">
    <property type="entry name" value="DAAF9_N"/>
    <property type="match status" value="2"/>
</dbReference>
<protein>
    <recommendedName>
        <fullName evidence="2">DAAF9 N-terminal domain-containing protein</fullName>
    </recommendedName>
</protein>
<name>A0A836BPQ9_9CHLO</name>
<feature type="domain" description="DAAF9 N-terminal" evidence="2">
    <location>
        <begin position="177"/>
        <end position="214"/>
    </location>
</feature>
<evidence type="ECO:0000313" key="3">
    <source>
        <dbReference type="EMBL" id="KAG2484197.1"/>
    </source>
</evidence>
<feature type="domain" description="DAAF9 N-terminal" evidence="2">
    <location>
        <begin position="6"/>
        <end position="143"/>
    </location>
</feature>
<feature type="compositionally biased region" description="Low complexity" evidence="1">
    <location>
        <begin position="524"/>
        <end position="535"/>
    </location>
</feature>
<dbReference type="InterPro" id="IPR056498">
    <property type="entry name" value="DAAF9_N"/>
</dbReference>
<organism evidence="3 4">
    <name type="scientific">Edaphochlamys debaryana</name>
    <dbReference type="NCBI Taxonomy" id="47281"/>
    <lineage>
        <taxon>Eukaryota</taxon>
        <taxon>Viridiplantae</taxon>
        <taxon>Chlorophyta</taxon>
        <taxon>core chlorophytes</taxon>
        <taxon>Chlorophyceae</taxon>
        <taxon>CS clade</taxon>
        <taxon>Chlamydomonadales</taxon>
        <taxon>Chlamydomonadales incertae sedis</taxon>
        <taxon>Edaphochlamys</taxon>
    </lineage>
</organism>
<comment type="caution">
    <text evidence="3">The sequence shown here is derived from an EMBL/GenBank/DDBJ whole genome shotgun (WGS) entry which is preliminary data.</text>
</comment>
<feature type="compositionally biased region" description="Gly residues" evidence="1">
    <location>
        <begin position="315"/>
        <end position="326"/>
    </location>
</feature>
<feature type="compositionally biased region" description="Low complexity" evidence="1">
    <location>
        <begin position="303"/>
        <end position="314"/>
    </location>
</feature>
<feature type="compositionally biased region" description="Pro residues" evidence="1">
    <location>
        <begin position="1351"/>
        <end position="1362"/>
    </location>
</feature>
<dbReference type="PANTHER" id="PTHR33664:SF1">
    <property type="entry name" value="DYNEIN AXONEMAL ASSEMBLY FACTOR 9"/>
    <property type="match status" value="1"/>
</dbReference>
<gene>
    <name evidence="3" type="ORF">HYH03_017009</name>
</gene>
<accession>A0A836BPQ9</accession>
<feature type="region of interest" description="Disordered" evidence="1">
    <location>
        <begin position="738"/>
        <end position="791"/>
    </location>
</feature>
<evidence type="ECO:0000256" key="1">
    <source>
        <dbReference type="SAM" id="MobiDB-lite"/>
    </source>
</evidence>
<keyword evidence="4" id="KW-1185">Reference proteome</keyword>
<feature type="region of interest" description="Disordered" evidence="1">
    <location>
        <begin position="632"/>
        <end position="674"/>
    </location>
</feature>
<feature type="region of interest" description="Disordered" evidence="1">
    <location>
        <begin position="298"/>
        <end position="334"/>
    </location>
</feature>
<dbReference type="InterPro" id="IPR040342">
    <property type="entry name" value="DNAAF9"/>
</dbReference>
<feature type="region of interest" description="Disordered" evidence="1">
    <location>
        <begin position="513"/>
        <end position="535"/>
    </location>
</feature>
<dbReference type="Proteomes" id="UP000612055">
    <property type="component" value="Unassembled WGS sequence"/>
</dbReference>
<feature type="compositionally biased region" description="Acidic residues" evidence="1">
    <location>
        <begin position="637"/>
        <end position="648"/>
    </location>
</feature>
<evidence type="ECO:0000259" key="2">
    <source>
        <dbReference type="Pfam" id="PF23281"/>
    </source>
</evidence>
<dbReference type="OrthoDB" id="72033at2759"/>
<feature type="compositionally biased region" description="Low complexity" evidence="1">
    <location>
        <begin position="744"/>
        <end position="777"/>
    </location>
</feature>
<feature type="region of interest" description="Disordered" evidence="1">
    <location>
        <begin position="1349"/>
        <end position="1370"/>
    </location>
</feature>
<reference evidence="3" key="1">
    <citation type="journal article" date="2020" name="bioRxiv">
        <title>Comparative genomics of Chlamydomonas.</title>
        <authorList>
            <person name="Craig R.J."/>
            <person name="Hasan A.R."/>
            <person name="Ness R.W."/>
            <person name="Keightley P.D."/>
        </authorList>
    </citation>
    <scope>NUCLEOTIDE SEQUENCE</scope>
    <source>
        <strain evidence="3">CCAP 11/70</strain>
    </source>
</reference>
<feature type="compositionally biased region" description="Low complexity" evidence="1">
    <location>
        <begin position="650"/>
        <end position="662"/>
    </location>
</feature>
<dbReference type="EMBL" id="JAEHOE010000155">
    <property type="protein sequence ID" value="KAG2484197.1"/>
    <property type="molecule type" value="Genomic_DNA"/>
</dbReference>
<evidence type="ECO:0000313" key="4">
    <source>
        <dbReference type="Proteomes" id="UP000612055"/>
    </source>
</evidence>
<dbReference type="PANTHER" id="PTHR33664">
    <property type="entry name" value="RCG26366"/>
    <property type="match status" value="1"/>
</dbReference>
<proteinExistence type="predicted"/>
<sequence>MAGLEFSASQAALRIRRVQAACKRHGLDGVLLVPGVDGRFSVCGQALGYLAEGASGRDALDHGGLAGGLDDAVALITPTSVCLYAPDPALADRLSALLAPRCPSLRLFGPSPAEAADADAAEEAKLGALVALVRGCSRLGVPCALAPAAGAAAGAGPGAAANGGPPPDAPPRLQGAELMALEQWPLLQAYGLEGVGRSGFFTMNFQVYDMQPLLYSSVYGAIDGRALAVLAGEAVPVLRQHWEEMLQALGGKPHGQRSKLTEQQVAEPLVGYFAYGMLRTAPGVEQAVTLPPRFVAGPRSSDDAATAGAAPLASLGGGGGGGAGGDGPPPLHAVVEAADPRSGLRVGRTLLLCRGAAERDVFADPDEEAEEGYSFAAACAAGAWAERTGEAVGLARAYAALAEAARAAMEHFATVDTATPASTKARAAEVLAARAEAMGAAGAGPGGGGELARRLRMSLLQIDHANHVTAPAVKGSRQLKVLRLFLPDMAAPSGRPLGGLVYADTFLDITPLPPAPHGPHAPHAPHAAANGAASVGRSGANGGAAGGGANGGWRLLVLTEGVPVLRAVPVGGAEEGLDGRALKSLARVAGGAGSQPARLQSGRATVRDAERRAGAAAAAAAEAQAARLRALRGPGGGEDEEDEEEEGDSPTAAAKAPAAPEAPARPPPAEALGRLLSVGGGDDCVLLTGAPACPALSGSLYAAACGLVFVEGVSRAVWTLDLRGPGLEALTFQQLAPHPHAHPYPRASSARSGSGSSEPESPSSASSGAAAPFDAPSPSGPPSGTTGGGLGEALVFRGSDPACGLAPACHLTTNPHLALALGSMSPGARRSLITAVLPAWQQTLREAASAAAAGAPQGGGASYLKDMGAANPFAQGGPGLYAAHAFAVQSSAAAGAPKAWPGLAAPDPLVEAALEALDAAELLGPLAATEFAAAEALLLHPPPSAAHTAATASSLAGGPGPGGCGVVLVAGQPGGEAPGVAAAVAGMLGPEAQVALLPASAGALAREDFAAALQAAASAWANRPRTAGTTNRHLVIATASYVGLPDQINMLAAAAGYGANGQPPAAGGSYGGGWWLTGVVAAVAAEAATEEAARGAAAPGLLGLLAPGWVDCVVLGGEANKVAPLASLASERLPGVPQVRSGRQQLARAREELLPRPQDRAARRAAAAAAAARRGWAPLEAAAAAAPGGGGRLGGPGGGLLGPLAGVRVAVEGALDLAKLKEELRALGLPSDPDAPPRLPLADPAQGGAGAPAALAAVTGCLRLPGAAAGAAGGGLGGSAAARVVEVVGTRAAAVRAREWALAEASVVAGAPWLPPQDGPGGELLLIGTRPALAEPALRALLARCAAASPSPSPASAPPGPVPASAKDLTPQQRTAIRAARAWDPLPDGYTYDGSGLYYDPFGDTSRDHPDMARFVEEWIQDLRARAAAQGEACEVGVRVVRFEGPTPL</sequence>